<feature type="compositionally biased region" description="Basic and acidic residues" evidence="1">
    <location>
        <begin position="116"/>
        <end position="125"/>
    </location>
</feature>
<protein>
    <submittedName>
        <fullName evidence="2">Uncharacterized protein</fullName>
    </submittedName>
</protein>
<gene>
    <name evidence="2" type="ORF">AVDCRST_MAG93-8094</name>
</gene>
<feature type="region of interest" description="Disordered" evidence="1">
    <location>
        <begin position="44"/>
        <end position="75"/>
    </location>
</feature>
<feature type="compositionally biased region" description="Basic and acidic residues" evidence="1">
    <location>
        <begin position="209"/>
        <end position="226"/>
    </location>
</feature>
<feature type="non-terminal residue" evidence="2">
    <location>
        <position position="395"/>
    </location>
</feature>
<feature type="region of interest" description="Disordered" evidence="1">
    <location>
        <begin position="299"/>
        <end position="354"/>
    </location>
</feature>
<accession>A0A6J4MUZ7</accession>
<feature type="region of interest" description="Disordered" evidence="1">
    <location>
        <begin position="110"/>
        <end position="151"/>
    </location>
</feature>
<sequence length="395" mass="42790">MGAPTHKPGCETLFFRPARCQPCDQIVYFWGCSCGSRVLFDSTEKPWPKHRCSGSAKLATVSRPGTDRGRSKGDGPPGIEFISTYTYGVSSVVCMRCGKKVRKRDMPAHNYWTHGLGERPGDPVKRRSSTKPPRSAAKATGPKAEGKSSSKRLMVTCKVCNQSVRQSRLGRHMAKAHPGSPSTSTPQLAPGASPTGHGSPSSAAPTKPVAEREDRDTRAGEVGSKLRDIDELSPRELCAAVSLRVYEAGRIEKDVLMRDVARSLSLDSVPRVRSGLENALAALVLIGTLHADGEQVWRPDLNQGSARPITKSESPTTRDSGTEGPAKRLRAGGASIDTRPLREGQKHTSGQIAASSTDVRAALYRCLPQTRRVERSELFRDAAAYLGLRKLKREV</sequence>
<dbReference type="AlphaFoldDB" id="A0A6J4MUZ7"/>
<evidence type="ECO:0000313" key="2">
    <source>
        <dbReference type="EMBL" id="CAA9367467.1"/>
    </source>
</evidence>
<evidence type="ECO:0000256" key="1">
    <source>
        <dbReference type="SAM" id="MobiDB-lite"/>
    </source>
</evidence>
<feature type="region of interest" description="Disordered" evidence="1">
    <location>
        <begin position="167"/>
        <end position="226"/>
    </location>
</feature>
<proteinExistence type="predicted"/>
<dbReference type="EMBL" id="CADCTR010002728">
    <property type="protein sequence ID" value="CAA9367467.1"/>
    <property type="molecule type" value="Genomic_DNA"/>
</dbReference>
<reference evidence="2" key="1">
    <citation type="submission" date="2020-02" db="EMBL/GenBank/DDBJ databases">
        <authorList>
            <person name="Meier V. D."/>
        </authorList>
    </citation>
    <scope>NUCLEOTIDE SEQUENCE</scope>
    <source>
        <strain evidence="2">AVDCRST_MAG93</strain>
    </source>
</reference>
<organism evidence="2">
    <name type="scientific">uncultured Chloroflexia bacterium</name>
    <dbReference type="NCBI Taxonomy" id="1672391"/>
    <lineage>
        <taxon>Bacteria</taxon>
        <taxon>Bacillati</taxon>
        <taxon>Chloroflexota</taxon>
        <taxon>Chloroflexia</taxon>
        <taxon>environmental samples</taxon>
    </lineage>
</organism>
<name>A0A6J4MUZ7_9CHLR</name>